<sequence>MLFPENMLRVQIITEKKRLDVVVKKIVKIGSFQPEEPKNPIGEGRLEEARRKLGLLQEQLNKIKSIMDISKITVQPSGSMKVDSWMSASEEVSILASKLEEKYKDLLEEINKLRAEMDLLVAQMKQIEPFKDIDIPLSDVFNMEIFDIFIAITDMERGNALREKLGKTVYFWSKPIDEKTLAILVIGLKDDKIQEKAKELGISKLELEEGKAPAMIYIEMKKKVENISELISKRRDELSRSAREDQKEFTTTYGKLLTVISALSLMSKAKVSDFFVQMEGYVPEKDLKKYEKDLDDYAVISSERPKRFGENEEPPVFIRMPKSIRALESIVEIYGTPSYWEISPTVFLVITFPILFGLMFPDLGDALVVFLFSIWFYKYGKRKGSDNIPKLSLVLIYGSIVAMITGLFARDFFGPLPVGGLREIFGSNNYSVGPLYYVWPVPPSVDKAINFLLPFGDFATTNSIDYAIIFSIMLGAILLFASALLGLTNAIRKKDREFLFFEKLPAFLIYIVPLVIFLWGLPKLPNATAFFDADESILGEVLNALLLKSFSANLAGYVIIWYTAATLLFNWASKIVLQMRYEKASLGSALIFGFIDGGFEGGLLLLSNTISFVRILVFALAHYYILDAFSFMAYFASQPLIGATTSTISILLDPLGIILLVIGNLLAIGLEGLIVFIQDMRLHFYEMFSKFYEGKGKKFEPAMAYVSLE</sequence>
<feature type="transmembrane region" description="Helical" evidence="10">
    <location>
        <begin position="584"/>
        <end position="606"/>
    </location>
</feature>
<evidence type="ECO:0000313" key="13">
    <source>
        <dbReference type="Proteomes" id="UP000470772"/>
    </source>
</evidence>
<dbReference type="PANTHER" id="PTHR11629">
    <property type="entry name" value="VACUOLAR PROTON ATPASES"/>
    <property type="match status" value="1"/>
</dbReference>
<name>A0A6A9QIZ2_SULME</name>
<feature type="transmembrane region" description="Helical" evidence="10">
    <location>
        <begin position="612"/>
        <end position="636"/>
    </location>
</feature>
<evidence type="ECO:0000256" key="11">
    <source>
        <dbReference type="SAM" id="Coils"/>
    </source>
</evidence>
<evidence type="ECO:0000256" key="2">
    <source>
        <dbReference type="ARBA" id="ARBA00009904"/>
    </source>
</evidence>
<comment type="caution">
    <text evidence="12">The sequence shown here is derived from an EMBL/GenBank/DDBJ whole genome shotgun (WGS) entry which is preliminary data.</text>
</comment>
<keyword evidence="11" id="KW-0175">Coiled coil</keyword>
<feature type="transmembrane region" description="Helical" evidence="10">
    <location>
        <begin position="388"/>
        <end position="409"/>
    </location>
</feature>
<dbReference type="Proteomes" id="UP000470772">
    <property type="component" value="Unassembled WGS sequence"/>
</dbReference>
<evidence type="ECO:0000256" key="7">
    <source>
        <dbReference type="ARBA" id="ARBA00023136"/>
    </source>
</evidence>
<keyword evidence="4 10" id="KW-0812">Transmembrane</keyword>
<evidence type="ECO:0000256" key="5">
    <source>
        <dbReference type="ARBA" id="ARBA00022989"/>
    </source>
</evidence>
<evidence type="ECO:0000256" key="10">
    <source>
        <dbReference type="RuleBase" id="RU361189"/>
    </source>
</evidence>
<protein>
    <recommendedName>
        <fullName evidence="9 10">A-type ATP synthase subunit I</fullName>
    </recommendedName>
</protein>
<feature type="transmembrane region" description="Helical" evidence="10">
    <location>
        <begin position="346"/>
        <end position="376"/>
    </location>
</feature>
<dbReference type="Gene3D" id="3.30.70.2750">
    <property type="match status" value="1"/>
</dbReference>
<accession>A0A6A9QIZ2</accession>
<dbReference type="EMBL" id="WGGD01000005">
    <property type="protein sequence ID" value="MUN28109.1"/>
    <property type="molecule type" value="Genomic_DNA"/>
</dbReference>
<dbReference type="AlphaFoldDB" id="A0A6A9QIZ2"/>
<dbReference type="GO" id="GO:0051117">
    <property type="term" value="F:ATPase binding"/>
    <property type="evidence" value="ECO:0007669"/>
    <property type="project" value="TreeGrafter"/>
</dbReference>
<dbReference type="Gene3D" id="3.30.70.2170">
    <property type="match status" value="1"/>
</dbReference>
<evidence type="ECO:0000256" key="1">
    <source>
        <dbReference type="ARBA" id="ARBA00004141"/>
    </source>
</evidence>
<dbReference type="GO" id="GO:0016471">
    <property type="term" value="C:vacuolar proton-transporting V-type ATPase complex"/>
    <property type="evidence" value="ECO:0007669"/>
    <property type="project" value="TreeGrafter"/>
</dbReference>
<comment type="subcellular location">
    <subcellularLocation>
        <location evidence="1">Membrane</location>
        <topology evidence="1">Multi-pass membrane protein</topology>
    </subcellularLocation>
</comment>
<evidence type="ECO:0000256" key="9">
    <source>
        <dbReference type="ARBA" id="ARBA00068671"/>
    </source>
</evidence>
<keyword evidence="3 10" id="KW-0813">Transport</keyword>
<feature type="transmembrane region" description="Helical" evidence="10">
    <location>
        <begin position="554"/>
        <end position="572"/>
    </location>
</feature>
<evidence type="ECO:0000256" key="8">
    <source>
        <dbReference type="ARBA" id="ARBA00059506"/>
    </source>
</evidence>
<comment type="similarity">
    <text evidence="2 10">Belongs to the V-ATPase 116 kDa subunit family.</text>
</comment>
<keyword evidence="5 10" id="KW-1133">Transmembrane helix</keyword>
<comment type="function">
    <text evidence="8">Component of the A-type ATP synthase that produces ATP from ADP in the presence of a proton gradient across the membrane.</text>
</comment>
<proteinExistence type="inferred from homology"/>
<dbReference type="GO" id="GO:0007035">
    <property type="term" value="P:vacuolar acidification"/>
    <property type="evidence" value="ECO:0007669"/>
    <property type="project" value="TreeGrafter"/>
</dbReference>
<evidence type="ECO:0000256" key="3">
    <source>
        <dbReference type="ARBA" id="ARBA00022448"/>
    </source>
</evidence>
<feature type="transmembrane region" description="Helical" evidence="10">
    <location>
        <begin position="466"/>
        <end position="487"/>
    </location>
</feature>
<feature type="coiled-coil region" evidence="11">
    <location>
        <begin position="46"/>
        <end position="123"/>
    </location>
</feature>
<dbReference type="InterPro" id="IPR002490">
    <property type="entry name" value="V-ATPase_116kDa_su"/>
</dbReference>
<dbReference type="GO" id="GO:0033179">
    <property type="term" value="C:proton-transporting V-type ATPase, V0 domain"/>
    <property type="evidence" value="ECO:0007669"/>
    <property type="project" value="InterPro"/>
</dbReference>
<keyword evidence="6 10" id="KW-0406">Ion transport</keyword>
<reference evidence="12 13" key="1">
    <citation type="submission" date="2019-10" db="EMBL/GenBank/DDBJ databases">
        <title>Sequencing and Assembly of Multiple Reported Metal-Biooxidizing Members of the Extremely Thermoacidophilic Archaeal Family Sulfolobaceae.</title>
        <authorList>
            <person name="Counts J.A."/>
            <person name="Kelly R.M."/>
        </authorList>
    </citation>
    <scope>NUCLEOTIDE SEQUENCE [LARGE SCALE GENOMIC DNA]</scope>
    <source>
        <strain evidence="12 13">DSM 6482</strain>
    </source>
</reference>
<evidence type="ECO:0000256" key="4">
    <source>
        <dbReference type="ARBA" id="ARBA00022692"/>
    </source>
</evidence>
<evidence type="ECO:0000313" key="12">
    <source>
        <dbReference type="EMBL" id="MUN28109.1"/>
    </source>
</evidence>
<evidence type="ECO:0000256" key="6">
    <source>
        <dbReference type="ARBA" id="ARBA00023065"/>
    </source>
</evidence>
<feature type="transmembrane region" description="Helical" evidence="10">
    <location>
        <begin position="657"/>
        <end position="677"/>
    </location>
</feature>
<dbReference type="RefSeq" id="WP_156016113.1">
    <property type="nucleotide sequence ID" value="NZ_WGGD01000005.1"/>
</dbReference>
<dbReference type="GO" id="GO:0046961">
    <property type="term" value="F:proton-transporting ATPase activity, rotational mechanism"/>
    <property type="evidence" value="ECO:0007669"/>
    <property type="project" value="InterPro"/>
</dbReference>
<keyword evidence="7 10" id="KW-0472">Membrane</keyword>
<dbReference type="Gene3D" id="1.20.1460.20">
    <property type="match status" value="1"/>
</dbReference>
<dbReference type="PANTHER" id="PTHR11629:SF63">
    <property type="entry name" value="V-TYPE PROTON ATPASE SUBUNIT A"/>
    <property type="match status" value="1"/>
</dbReference>
<dbReference type="Pfam" id="PF01496">
    <property type="entry name" value="V_ATPase_I"/>
    <property type="match status" value="1"/>
</dbReference>
<organism evidence="12 13">
    <name type="scientific">Sulfuracidifex metallicus DSM 6482 = JCM 9184</name>
    <dbReference type="NCBI Taxonomy" id="523847"/>
    <lineage>
        <taxon>Archaea</taxon>
        <taxon>Thermoproteota</taxon>
        <taxon>Thermoprotei</taxon>
        <taxon>Sulfolobales</taxon>
        <taxon>Sulfolobaceae</taxon>
        <taxon>Sulfuracidifex</taxon>
    </lineage>
</organism>
<gene>
    <name evidence="12" type="ORF">GC250_01200</name>
</gene>
<feature type="transmembrane region" description="Helical" evidence="10">
    <location>
        <begin position="499"/>
        <end position="521"/>
    </location>
</feature>
<keyword evidence="13" id="KW-1185">Reference proteome</keyword>